<keyword evidence="2" id="KW-0812">Transmembrane</keyword>
<organism evidence="3 4">
    <name type="scientific">Galerina marginata (strain CBS 339.88)</name>
    <dbReference type="NCBI Taxonomy" id="685588"/>
    <lineage>
        <taxon>Eukaryota</taxon>
        <taxon>Fungi</taxon>
        <taxon>Dikarya</taxon>
        <taxon>Basidiomycota</taxon>
        <taxon>Agaricomycotina</taxon>
        <taxon>Agaricomycetes</taxon>
        <taxon>Agaricomycetidae</taxon>
        <taxon>Agaricales</taxon>
        <taxon>Agaricineae</taxon>
        <taxon>Strophariaceae</taxon>
        <taxon>Galerina</taxon>
    </lineage>
</organism>
<dbReference type="HOGENOM" id="CLU_871680_0_0_1"/>
<keyword evidence="2" id="KW-1133">Transmembrane helix</keyword>
<gene>
    <name evidence="3" type="ORF">GALMADRAFT_147711</name>
</gene>
<evidence type="ECO:0000256" key="1">
    <source>
        <dbReference type="SAM" id="MobiDB-lite"/>
    </source>
</evidence>
<sequence>MHSFERFGCRKAKDQRSKSPKMDPQPSSLALSKGLLTRVIAPSERFPKNGLDPPPVLVSLVSRTSPECIRWSALDVGTPQNKDQNVQKSSLALSKRFYDHAVSPSERFPRNGLPPSARYDMNTRFFQAGYASQRPLLELNEESDSDVSDPSNACPSRRQNFPILLSARSTPRLPTPHPMKSFVDMGLGPTFANEEEEEEERDWTFRNPGPRLCLELEFSRFRKLISIPPFFSVIHLAIVGLGGLHIELRVPSVSWPNVIILGVILTLTFWTSSSLLSSVLQPPLLNLRLQPQFAFDYAHDVITFFNTISSTRASVYNCI</sequence>
<protein>
    <submittedName>
        <fullName evidence="3">Uncharacterized protein</fullName>
    </submittedName>
</protein>
<reference evidence="4" key="1">
    <citation type="journal article" date="2014" name="Proc. Natl. Acad. Sci. U.S.A.">
        <title>Extensive sampling of basidiomycete genomes demonstrates inadequacy of the white-rot/brown-rot paradigm for wood decay fungi.</title>
        <authorList>
            <person name="Riley R."/>
            <person name="Salamov A.A."/>
            <person name="Brown D.W."/>
            <person name="Nagy L.G."/>
            <person name="Floudas D."/>
            <person name="Held B.W."/>
            <person name="Levasseur A."/>
            <person name="Lombard V."/>
            <person name="Morin E."/>
            <person name="Otillar R."/>
            <person name="Lindquist E.A."/>
            <person name="Sun H."/>
            <person name="LaButti K.M."/>
            <person name="Schmutz J."/>
            <person name="Jabbour D."/>
            <person name="Luo H."/>
            <person name="Baker S.E."/>
            <person name="Pisabarro A.G."/>
            <person name="Walton J.D."/>
            <person name="Blanchette R.A."/>
            <person name="Henrissat B."/>
            <person name="Martin F."/>
            <person name="Cullen D."/>
            <person name="Hibbett D.S."/>
            <person name="Grigoriev I.V."/>
        </authorList>
    </citation>
    <scope>NUCLEOTIDE SEQUENCE [LARGE SCALE GENOMIC DNA]</scope>
    <source>
        <strain evidence="4">CBS 339.88</strain>
    </source>
</reference>
<dbReference type="AlphaFoldDB" id="A0A067S731"/>
<proteinExistence type="predicted"/>
<feature type="region of interest" description="Disordered" evidence="1">
    <location>
        <begin position="1"/>
        <end position="29"/>
    </location>
</feature>
<dbReference type="Proteomes" id="UP000027222">
    <property type="component" value="Unassembled WGS sequence"/>
</dbReference>
<accession>A0A067S731</accession>
<feature type="compositionally biased region" description="Basic and acidic residues" evidence="1">
    <location>
        <begin position="1"/>
        <end position="21"/>
    </location>
</feature>
<name>A0A067S731_GALM3</name>
<keyword evidence="2" id="KW-0472">Membrane</keyword>
<evidence type="ECO:0000313" key="4">
    <source>
        <dbReference type="Proteomes" id="UP000027222"/>
    </source>
</evidence>
<dbReference type="EMBL" id="KL142421">
    <property type="protein sequence ID" value="KDR66660.1"/>
    <property type="molecule type" value="Genomic_DNA"/>
</dbReference>
<feature type="transmembrane region" description="Helical" evidence="2">
    <location>
        <begin position="224"/>
        <end position="246"/>
    </location>
</feature>
<keyword evidence="4" id="KW-1185">Reference proteome</keyword>
<evidence type="ECO:0000313" key="3">
    <source>
        <dbReference type="EMBL" id="KDR66660.1"/>
    </source>
</evidence>
<feature type="transmembrane region" description="Helical" evidence="2">
    <location>
        <begin position="258"/>
        <end position="280"/>
    </location>
</feature>
<evidence type="ECO:0000256" key="2">
    <source>
        <dbReference type="SAM" id="Phobius"/>
    </source>
</evidence>